<dbReference type="HOGENOM" id="CLU_1830518_0_0_2"/>
<dbReference type="AlphaFoldDB" id="D3RWU5"/>
<dbReference type="Proteomes" id="UP000002613">
    <property type="component" value="Chromosome"/>
</dbReference>
<evidence type="ECO:0000313" key="1">
    <source>
        <dbReference type="EMBL" id="ADC64958.1"/>
    </source>
</evidence>
<sequence>MKRSLVFSILLGLVALTAYASAHGFGMMGYGMGMGGMYGEDMMNYYNTDEAQTEVSGKVAAVYPMAIVLEDGKYIRVPWWVAANLGLKPGDVVKVEGVSYGNVIVPTYIEANGKTFQSPVYYQNPGYGYYSGYHCPMMGW</sequence>
<dbReference type="GeneID" id="8778295"/>
<dbReference type="OrthoDB" id="383560at2157"/>
<evidence type="ECO:0000313" key="2">
    <source>
        <dbReference type="Proteomes" id="UP000002613"/>
    </source>
</evidence>
<dbReference type="STRING" id="589924.Ferp_0789"/>
<accession>D3RWU5</accession>
<reference evidence="1 2" key="2">
    <citation type="journal article" date="2011" name="Stand. Genomic Sci.">
        <title>Complete genome sequence of Ferroglobus placidus AEDII12DO.</title>
        <authorList>
            <person name="Anderson I."/>
            <person name="Risso C."/>
            <person name="Holmes D."/>
            <person name="Lucas S."/>
            <person name="Copeland A."/>
            <person name="Lapidus A."/>
            <person name="Cheng J.F."/>
            <person name="Bruce D."/>
            <person name="Goodwin L."/>
            <person name="Pitluck S."/>
            <person name="Saunders E."/>
            <person name="Brettin T."/>
            <person name="Detter J.C."/>
            <person name="Han C."/>
            <person name="Tapia R."/>
            <person name="Larimer F."/>
            <person name="Land M."/>
            <person name="Hauser L."/>
            <person name="Woyke T."/>
            <person name="Lovley D."/>
            <person name="Kyrpides N."/>
            <person name="Ivanova N."/>
        </authorList>
    </citation>
    <scope>NUCLEOTIDE SEQUENCE [LARGE SCALE GENOMIC DNA]</scope>
    <source>
        <strain evidence="2">DSM 10642 / AEDII12DO</strain>
    </source>
</reference>
<keyword evidence="2" id="KW-1185">Reference proteome</keyword>
<protein>
    <submittedName>
        <fullName evidence="1">Uncharacterized protein</fullName>
    </submittedName>
</protein>
<dbReference type="EMBL" id="CP001899">
    <property type="protein sequence ID" value="ADC64958.1"/>
    <property type="molecule type" value="Genomic_DNA"/>
</dbReference>
<dbReference type="RefSeq" id="WP_012965301.1">
    <property type="nucleotide sequence ID" value="NC_013849.1"/>
</dbReference>
<gene>
    <name evidence="1" type="ordered locus">Ferp_0789</name>
</gene>
<reference evidence="2" key="1">
    <citation type="submission" date="2010-02" db="EMBL/GenBank/DDBJ databases">
        <title>Complete sequence of Ferroglobus placidus DSM 10642.</title>
        <authorList>
            <consortium name="US DOE Joint Genome Institute"/>
            <person name="Lucas S."/>
            <person name="Copeland A."/>
            <person name="Lapidus A."/>
            <person name="Cheng J.-F."/>
            <person name="Bruce D."/>
            <person name="Goodwin L."/>
            <person name="Pitluck S."/>
            <person name="Saunders E."/>
            <person name="Brettin T."/>
            <person name="Detter J.C."/>
            <person name="Han C."/>
            <person name="Tapia R."/>
            <person name="Larimer F."/>
            <person name="Land M."/>
            <person name="Hauser L."/>
            <person name="Kyrpides N."/>
            <person name="Ivanova N."/>
            <person name="Holmes D."/>
            <person name="Lovley D."/>
            <person name="Kyrpides N."/>
            <person name="Anderson I.J."/>
            <person name="Woyke T."/>
        </authorList>
    </citation>
    <scope>NUCLEOTIDE SEQUENCE [LARGE SCALE GENOMIC DNA]</scope>
    <source>
        <strain evidence="2">DSM 10642 / AEDII12DO</strain>
    </source>
</reference>
<name>D3RWU5_FERPA</name>
<proteinExistence type="predicted"/>
<dbReference type="KEGG" id="fpl:Ferp_0789"/>
<dbReference type="PaxDb" id="589924-Ferp_0789"/>
<dbReference type="eggNOG" id="ENOG502N58X">
    <property type="taxonomic scope" value="Archaea"/>
</dbReference>
<organism evidence="1 2">
    <name type="scientific">Ferroglobus placidus (strain DSM 10642 / AEDII12DO)</name>
    <dbReference type="NCBI Taxonomy" id="589924"/>
    <lineage>
        <taxon>Archaea</taxon>
        <taxon>Methanobacteriati</taxon>
        <taxon>Methanobacteriota</taxon>
        <taxon>Archaeoglobi</taxon>
        <taxon>Archaeoglobales</taxon>
        <taxon>Archaeoglobaceae</taxon>
        <taxon>Ferroglobus</taxon>
    </lineage>
</organism>